<comment type="caution">
    <text evidence="2">The sequence shown here is derived from an EMBL/GenBank/DDBJ whole genome shotgun (WGS) entry which is preliminary data.</text>
</comment>
<feature type="region of interest" description="Disordered" evidence="1">
    <location>
        <begin position="81"/>
        <end position="101"/>
    </location>
</feature>
<gene>
    <name evidence="2" type="ORF">MKZ38_004799</name>
</gene>
<accession>A0AAD5RL73</accession>
<name>A0AAD5RL73_9PEZI</name>
<sequence>MASFASRKLLARDIIAYNDAELDQYLEENHLNGGALAVDIVDPENLPESFIQRLSAGHAVQSRPLDLNQLNARLLEIPADNTISPRPSSRESDRKSLVTLPPIPPEEYERGYYNKLISDGGRPLYPIDFLDERLQPAYDEAWKTLVASKVLRRSETEEDILDIKSAFQRQIKEDRAWRTVKSARSVAKAVLASVQKDINDPRGSRLGKQARIRMMSVAKSKLDAAKESLKLIKRRNDLISEFHRTTRDYQIVKSNADRRSIRLQWILDQVPLVEAELNKSKAAETASDAVRGTKRRLGRDHGESMQDRSTKKRRRDSGVPGSPPDRNAGSGPQGERLKHSRDDVVDDMPPSKRFRNGREDLGSY</sequence>
<dbReference type="EMBL" id="JAKWBI020000282">
    <property type="protein sequence ID" value="KAJ2897317.1"/>
    <property type="molecule type" value="Genomic_DNA"/>
</dbReference>
<dbReference type="AlphaFoldDB" id="A0AAD5RL73"/>
<feature type="compositionally biased region" description="Basic and acidic residues" evidence="1">
    <location>
        <begin position="299"/>
        <end position="309"/>
    </location>
</feature>
<dbReference type="Proteomes" id="UP001201980">
    <property type="component" value="Unassembled WGS sequence"/>
</dbReference>
<keyword evidence="3" id="KW-1185">Reference proteome</keyword>
<feature type="region of interest" description="Disordered" evidence="1">
    <location>
        <begin position="278"/>
        <end position="364"/>
    </location>
</feature>
<evidence type="ECO:0000313" key="3">
    <source>
        <dbReference type="Proteomes" id="UP001201980"/>
    </source>
</evidence>
<reference evidence="2" key="1">
    <citation type="submission" date="2022-07" db="EMBL/GenBank/DDBJ databases">
        <title>Draft genome sequence of Zalerion maritima ATCC 34329, a (micro)plastics degrading marine fungus.</title>
        <authorList>
            <person name="Paco A."/>
            <person name="Goncalves M.F.M."/>
            <person name="Rocha-Santos T.A.P."/>
            <person name="Alves A."/>
        </authorList>
    </citation>
    <scope>NUCLEOTIDE SEQUENCE</scope>
    <source>
        <strain evidence="2">ATCC 34329</strain>
    </source>
</reference>
<proteinExistence type="predicted"/>
<protein>
    <submittedName>
        <fullName evidence="2">Uncharacterized protein</fullName>
    </submittedName>
</protein>
<organism evidence="2 3">
    <name type="scientific">Zalerion maritima</name>
    <dbReference type="NCBI Taxonomy" id="339359"/>
    <lineage>
        <taxon>Eukaryota</taxon>
        <taxon>Fungi</taxon>
        <taxon>Dikarya</taxon>
        <taxon>Ascomycota</taxon>
        <taxon>Pezizomycotina</taxon>
        <taxon>Sordariomycetes</taxon>
        <taxon>Lulworthiomycetidae</taxon>
        <taxon>Lulworthiales</taxon>
        <taxon>Lulworthiaceae</taxon>
        <taxon>Zalerion</taxon>
    </lineage>
</organism>
<evidence type="ECO:0000256" key="1">
    <source>
        <dbReference type="SAM" id="MobiDB-lite"/>
    </source>
</evidence>
<evidence type="ECO:0000313" key="2">
    <source>
        <dbReference type="EMBL" id="KAJ2897317.1"/>
    </source>
</evidence>